<comment type="subcellular location">
    <subcellularLocation>
        <location evidence="1">Membrane</location>
        <topology evidence="1">Multi-pass membrane protein</topology>
    </subcellularLocation>
</comment>
<reference evidence="7 8" key="1">
    <citation type="journal article" date="2024" name="Nat. Commun.">
        <title>Phylogenomics reveals the evolutionary origins of lichenization in chlorophyte algae.</title>
        <authorList>
            <person name="Puginier C."/>
            <person name="Libourel C."/>
            <person name="Otte J."/>
            <person name="Skaloud P."/>
            <person name="Haon M."/>
            <person name="Grisel S."/>
            <person name="Petersen M."/>
            <person name="Berrin J.G."/>
            <person name="Delaux P.M."/>
            <person name="Dal Grande F."/>
            <person name="Keller J."/>
        </authorList>
    </citation>
    <scope>NUCLEOTIDE SEQUENCE [LARGE SCALE GENOMIC DNA]</scope>
    <source>
        <strain evidence="7 8">SAG 216-7</strain>
    </source>
</reference>
<evidence type="ECO:0000256" key="2">
    <source>
        <dbReference type="ARBA" id="ARBA00022692"/>
    </source>
</evidence>
<keyword evidence="3 6" id="KW-1133">Transmembrane helix</keyword>
<feature type="transmembrane region" description="Helical" evidence="6">
    <location>
        <begin position="21"/>
        <end position="48"/>
    </location>
</feature>
<dbReference type="InterPro" id="IPR018499">
    <property type="entry name" value="Tetraspanin/Peripherin"/>
</dbReference>
<evidence type="ECO:0000256" key="3">
    <source>
        <dbReference type="ARBA" id="ARBA00022989"/>
    </source>
</evidence>
<proteinExistence type="predicted"/>
<name>A0ABR2YDE9_9CHLO</name>
<dbReference type="Proteomes" id="UP001491310">
    <property type="component" value="Unassembled WGS sequence"/>
</dbReference>
<evidence type="ECO:0000313" key="7">
    <source>
        <dbReference type="EMBL" id="KAK9902832.1"/>
    </source>
</evidence>
<keyword evidence="4 6" id="KW-0472">Membrane</keyword>
<comment type="caution">
    <text evidence="7">The sequence shown here is derived from an EMBL/GenBank/DDBJ whole genome shotgun (WGS) entry which is preliminary data.</text>
</comment>
<evidence type="ECO:0000256" key="1">
    <source>
        <dbReference type="ARBA" id="ARBA00004141"/>
    </source>
</evidence>
<organism evidence="7 8">
    <name type="scientific">Coccomyxa subellipsoidea</name>
    <dbReference type="NCBI Taxonomy" id="248742"/>
    <lineage>
        <taxon>Eukaryota</taxon>
        <taxon>Viridiplantae</taxon>
        <taxon>Chlorophyta</taxon>
        <taxon>core chlorophytes</taxon>
        <taxon>Trebouxiophyceae</taxon>
        <taxon>Trebouxiophyceae incertae sedis</taxon>
        <taxon>Coccomyxaceae</taxon>
        <taxon>Coccomyxa</taxon>
    </lineage>
</organism>
<dbReference type="EMBL" id="JALJOT010000015">
    <property type="protein sequence ID" value="KAK9902832.1"/>
    <property type="molecule type" value="Genomic_DNA"/>
</dbReference>
<feature type="transmembrane region" description="Helical" evidence="6">
    <location>
        <begin position="81"/>
        <end position="106"/>
    </location>
</feature>
<evidence type="ECO:0008006" key="9">
    <source>
        <dbReference type="Google" id="ProtNLM"/>
    </source>
</evidence>
<feature type="region of interest" description="Disordered" evidence="5">
    <location>
        <begin position="245"/>
        <end position="273"/>
    </location>
</feature>
<evidence type="ECO:0000313" key="8">
    <source>
        <dbReference type="Proteomes" id="UP001491310"/>
    </source>
</evidence>
<feature type="transmembrane region" description="Helical" evidence="6">
    <location>
        <begin position="169"/>
        <end position="188"/>
    </location>
</feature>
<gene>
    <name evidence="7" type="ORF">WJX75_007992</name>
</gene>
<sequence length="278" mass="30686">MRTSELLERDRPRHGAYVSTLRVLLRLTNALLALLGLAMLGYAVYMYFKFNNTDFPSGGGDTPSPTPGPSPPPPPSHKLSFPWFIFAFGGVGLFTCITAASGLAGVRWNSRALLGMYSVLLVVMLLAQAVVAAALFTDKSWRRYLPPDETGEVKKIERFVKSKLDVCRWVGLVVLLVQLLSLGLAYALSTAQQRLLEVSDDDEDEVWGRRRPLLSSEQASPLERGNARTDAWSARMRDKYGLDTSRYAYDPEERRTSSGSELPPAAEPAAASRRCAVM</sequence>
<dbReference type="Pfam" id="PF00335">
    <property type="entry name" value="Tetraspanin"/>
    <property type="match status" value="1"/>
</dbReference>
<feature type="transmembrane region" description="Helical" evidence="6">
    <location>
        <begin position="113"/>
        <end position="136"/>
    </location>
</feature>
<protein>
    <recommendedName>
        <fullName evidence="9">Tetraspannin-domain-containing protein</fullName>
    </recommendedName>
</protein>
<accession>A0ABR2YDE9</accession>
<evidence type="ECO:0000256" key="6">
    <source>
        <dbReference type="SAM" id="Phobius"/>
    </source>
</evidence>
<evidence type="ECO:0000256" key="5">
    <source>
        <dbReference type="SAM" id="MobiDB-lite"/>
    </source>
</evidence>
<keyword evidence="2 6" id="KW-0812">Transmembrane</keyword>
<evidence type="ECO:0000256" key="4">
    <source>
        <dbReference type="ARBA" id="ARBA00023136"/>
    </source>
</evidence>
<keyword evidence="8" id="KW-1185">Reference proteome</keyword>